<protein>
    <submittedName>
        <fullName evidence="3">Putative hemagglutinin-related protein</fullName>
    </submittedName>
</protein>
<proteinExistence type="predicted"/>
<keyword evidence="4" id="KW-1185">Reference proteome</keyword>
<dbReference type="EMBL" id="KB933070">
    <property type="protein sequence ID" value="EOO00569.1"/>
    <property type="molecule type" value="Genomic_DNA"/>
</dbReference>
<evidence type="ECO:0000256" key="2">
    <source>
        <dbReference type="SAM" id="SignalP"/>
    </source>
</evidence>
<dbReference type="AlphaFoldDB" id="R8BMI8"/>
<dbReference type="RefSeq" id="XP_007914713.1">
    <property type="nucleotide sequence ID" value="XM_007916522.1"/>
</dbReference>
<gene>
    <name evidence="3" type="ORF">UCRPA7_3973</name>
</gene>
<dbReference type="Proteomes" id="UP000014074">
    <property type="component" value="Unassembled WGS sequence"/>
</dbReference>
<accession>R8BMI8</accession>
<feature type="region of interest" description="Disordered" evidence="1">
    <location>
        <begin position="391"/>
        <end position="414"/>
    </location>
</feature>
<organism evidence="3 4">
    <name type="scientific">Phaeoacremonium minimum (strain UCR-PA7)</name>
    <name type="common">Esca disease fungus</name>
    <name type="synonym">Togninia minima</name>
    <dbReference type="NCBI Taxonomy" id="1286976"/>
    <lineage>
        <taxon>Eukaryota</taxon>
        <taxon>Fungi</taxon>
        <taxon>Dikarya</taxon>
        <taxon>Ascomycota</taxon>
        <taxon>Pezizomycotina</taxon>
        <taxon>Sordariomycetes</taxon>
        <taxon>Sordariomycetidae</taxon>
        <taxon>Togniniales</taxon>
        <taxon>Togniniaceae</taxon>
        <taxon>Phaeoacremonium</taxon>
    </lineage>
</organism>
<keyword evidence="2" id="KW-0732">Signal</keyword>
<dbReference type="SUPFAM" id="SSF51126">
    <property type="entry name" value="Pectin lyase-like"/>
    <property type="match status" value="1"/>
</dbReference>
<dbReference type="InterPro" id="IPR011050">
    <property type="entry name" value="Pectin_lyase_fold/virulence"/>
</dbReference>
<dbReference type="HOGENOM" id="CLU_027946_0_0_1"/>
<name>R8BMI8_PHAM7</name>
<evidence type="ECO:0000313" key="3">
    <source>
        <dbReference type="EMBL" id="EOO00569.1"/>
    </source>
</evidence>
<feature type="chain" id="PRO_5004452134" evidence="2">
    <location>
        <begin position="19"/>
        <end position="414"/>
    </location>
</feature>
<feature type="signal peptide" evidence="2">
    <location>
        <begin position="1"/>
        <end position="18"/>
    </location>
</feature>
<evidence type="ECO:0000256" key="1">
    <source>
        <dbReference type="SAM" id="MobiDB-lite"/>
    </source>
</evidence>
<reference evidence="4" key="1">
    <citation type="journal article" date="2013" name="Genome Announc.">
        <title>Draft genome sequence of the ascomycete Phaeoacremonium aleophilum strain UCR-PA7, a causal agent of the esca disease complex in grapevines.</title>
        <authorList>
            <person name="Blanco-Ulate B."/>
            <person name="Rolshausen P."/>
            <person name="Cantu D."/>
        </authorList>
    </citation>
    <scope>NUCLEOTIDE SEQUENCE [LARGE SCALE GENOMIC DNA]</scope>
    <source>
        <strain evidence="4">UCR-PA7</strain>
    </source>
</reference>
<sequence length="414" mass="43644">MIFPGVVLQFLVLPVALAVTVDYTELKDKKGNGIPDFSFCGYHASNDPLPDSHRAAAVTIQAASGDQSKQIQDALNNLSSSSGGGVIALAPGDYHLNSGLTIPRGSGEFSVITMGTKVSNPKPGTSFAITDKYVPVGATKVTVKDSTGLKVGQNVWVQRAVTAKWVRANGMADLVRDGEHQTWLTPQDTVYQPRIVKAISSNTVTLDIPLTDQLDSAYMSPKLVIYTPPSAPSELGVESMSITLSPSCSGKIITDNSCQGSALTILPWVTDSYARGLSITGFNNAVKIGQNSSRITIQSVSVHRDHATDNGAGYAADIAISGTQVLVIDSGTKGAADAKSFPIVTQGLIPGPNAVVRHFGQQPVMQIQPHAHWAHGLLVDNTTATTTLINRGTAGSGHESPAGDELGSWMSWWE</sequence>
<dbReference type="eggNOG" id="ENOG502RYVX">
    <property type="taxonomic scope" value="Eukaryota"/>
</dbReference>
<dbReference type="KEGG" id="tmn:UCRPA7_3973"/>
<dbReference type="OrthoDB" id="509690at2759"/>
<evidence type="ECO:0000313" key="4">
    <source>
        <dbReference type="Proteomes" id="UP000014074"/>
    </source>
</evidence>
<dbReference type="GeneID" id="19324375"/>